<accession>A0ABV5XC39</accession>
<sequence>MKAVEGGFDTAWSRRHVDLCRTAGSFCTN</sequence>
<gene>
    <name evidence="1" type="ORF">ACFFQ6_10070</name>
</gene>
<evidence type="ECO:0000313" key="2">
    <source>
        <dbReference type="Proteomes" id="UP001589587"/>
    </source>
</evidence>
<evidence type="ECO:0000313" key="1">
    <source>
        <dbReference type="EMBL" id="MFB9780025.1"/>
    </source>
</evidence>
<protein>
    <submittedName>
        <fullName evidence="1">Leader peptide</fullName>
    </submittedName>
</protein>
<dbReference type="GeneID" id="89846668"/>
<keyword evidence="2" id="KW-1185">Reference proteome</keyword>
<dbReference type="InterPro" id="IPR049979">
    <property type="entry name" value="Cys_resp_CS_actino"/>
</dbReference>
<organism evidence="1 2">
    <name type="scientific">Rhodococcus baikonurensis</name>
    <dbReference type="NCBI Taxonomy" id="172041"/>
    <lineage>
        <taxon>Bacteria</taxon>
        <taxon>Bacillati</taxon>
        <taxon>Actinomycetota</taxon>
        <taxon>Actinomycetes</taxon>
        <taxon>Mycobacteriales</taxon>
        <taxon>Nocardiaceae</taxon>
        <taxon>Rhodococcus</taxon>
        <taxon>Rhodococcus erythropolis group</taxon>
    </lineage>
</organism>
<dbReference type="EMBL" id="JBHMAS010000018">
    <property type="protein sequence ID" value="MFB9780025.1"/>
    <property type="molecule type" value="Genomic_DNA"/>
</dbReference>
<dbReference type="Proteomes" id="UP001589587">
    <property type="component" value="Unassembled WGS sequence"/>
</dbReference>
<proteinExistence type="predicted"/>
<dbReference type="NCBIfam" id="NF042934">
    <property type="entry name" value="cis_reg_atten"/>
    <property type="match status" value="1"/>
</dbReference>
<dbReference type="RefSeq" id="WP_310504006.1">
    <property type="nucleotide sequence ID" value="NZ_JBEUOO010000004.1"/>
</dbReference>
<reference evidence="1 2" key="1">
    <citation type="submission" date="2024-09" db="EMBL/GenBank/DDBJ databases">
        <authorList>
            <person name="Sun Q."/>
            <person name="Mori K."/>
        </authorList>
    </citation>
    <scope>NUCLEOTIDE SEQUENCE [LARGE SCALE GENOMIC DNA]</scope>
    <source>
        <strain evidence="1 2">JCM 11411</strain>
    </source>
</reference>
<comment type="caution">
    <text evidence="1">The sequence shown here is derived from an EMBL/GenBank/DDBJ whole genome shotgun (WGS) entry which is preliminary data.</text>
</comment>
<name>A0ABV5XC39_9NOCA</name>